<name>A0A8H5YVS4_9HYPO</name>
<dbReference type="Pfam" id="PF13193">
    <property type="entry name" value="AMP-binding_C"/>
    <property type="match status" value="1"/>
</dbReference>
<evidence type="ECO:0000313" key="4">
    <source>
        <dbReference type="Proteomes" id="UP000544331"/>
    </source>
</evidence>
<feature type="domain" description="AMP-dependent synthetase/ligase" evidence="1">
    <location>
        <begin position="500"/>
        <end position="882"/>
    </location>
</feature>
<organism evidence="3 4">
    <name type="scientific">Fusarium mundagurra</name>
    <dbReference type="NCBI Taxonomy" id="1567541"/>
    <lineage>
        <taxon>Eukaryota</taxon>
        <taxon>Fungi</taxon>
        <taxon>Dikarya</taxon>
        <taxon>Ascomycota</taxon>
        <taxon>Pezizomycotina</taxon>
        <taxon>Sordariomycetes</taxon>
        <taxon>Hypocreomycetidae</taxon>
        <taxon>Hypocreales</taxon>
        <taxon>Nectriaceae</taxon>
        <taxon>Fusarium</taxon>
        <taxon>Fusarium fujikuroi species complex</taxon>
    </lineage>
</organism>
<dbReference type="AlphaFoldDB" id="A0A8H5YVS4"/>
<dbReference type="GO" id="GO:0016405">
    <property type="term" value="F:CoA-ligase activity"/>
    <property type="evidence" value="ECO:0007669"/>
    <property type="project" value="TreeGrafter"/>
</dbReference>
<dbReference type="EMBL" id="JAAOAN010000165">
    <property type="protein sequence ID" value="KAF5718516.1"/>
    <property type="molecule type" value="Genomic_DNA"/>
</dbReference>
<dbReference type="CDD" id="cd05911">
    <property type="entry name" value="Firefly_Luc_like"/>
    <property type="match status" value="1"/>
</dbReference>
<keyword evidence="3" id="KW-0436">Ligase</keyword>
<dbReference type="PANTHER" id="PTHR24096:SF265">
    <property type="entry name" value="ENZYME, PUTATIVE (AFU_ORTHOLOGUE AFUA_5G14270)-RELATED"/>
    <property type="match status" value="1"/>
</dbReference>
<dbReference type="InterPro" id="IPR045851">
    <property type="entry name" value="AMP-bd_C_sf"/>
</dbReference>
<evidence type="ECO:0000259" key="1">
    <source>
        <dbReference type="Pfam" id="PF00501"/>
    </source>
</evidence>
<dbReference type="InterPro" id="IPR020845">
    <property type="entry name" value="AMP-binding_CS"/>
</dbReference>
<dbReference type="OrthoDB" id="6509636at2759"/>
<evidence type="ECO:0000259" key="2">
    <source>
        <dbReference type="Pfam" id="PF13193"/>
    </source>
</evidence>
<protein>
    <submittedName>
        <fullName evidence="3">4-coumarate ligase</fullName>
    </submittedName>
</protein>
<dbReference type="PROSITE" id="PS00455">
    <property type="entry name" value="AMP_BINDING"/>
    <property type="match status" value="1"/>
</dbReference>
<gene>
    <name evidence="3" type="ORF">FMUND_5217</name>
</gene>
<dbReference type="Gene3D" id="3.30.300.30">
    <property type="match status" value="1"/>
</dbReference>
<dbReference type="PANTHER" id="PTHR24096">
    <property type="entry name" value="LONG-CHAIN-FATTY-ACID--COA LIGASE"/>
    <property type="match status" value="1"/>
</dbReference>
<dbReference type="InterPro" id="IPR000873">
    <property type="entry name" value="AMP-dep_synth/lig_dom"/>
</dbReference>
<accession>A0A8H5YVS4</accession>
<comment type="caution">
    <text evidence="3">The sequence shown here is derived from an EMBL/GenBank/DDBJ whole genome shotgun (WGS) entry which is preliminary data.</text>
</comment>
<keyword evidence="4" id="KW-1185">Reference proteome</keyword>
<dbReference type="Proteomes" id="UP000544331">
    <property type="component" value="Unassembled WGS sequence"/>
</dbReference>
<dbReference type="Gene3D" id="3.40.50.12780">
    <property type="entry name" value="N-terminal domain of ligase-like"/>
    <property type="match status" value="1"/>
</dbReference>
<evidence type="ECO:0000313" key="3">
    <source>
        <dbReference type="EMBL" id="KAF5718516.1"/>
    </source>
</evidence>
<dbReference type="InterPro" id="IPR042099">
    <property type="entry name" value="ANL_N_sf"/>
</dbReference>
<feature type="domain" description="AMP-binding enzyme C-terminal" evidence="2">
    <location>
        <begin position="933"/>
        <end position="1007"/>
    </location>
</feature>
<dbReference type="InterPro" id="IPR025110">
    <property type="entry name" value="AMP-bd_C"/>
</dbReference>
<proteinExistence type="predicted"/>
<dbReference type="Pfam" id="PF00501">
    <property type="entry name" value="AMP-binding"/>
    <property type="match status" value="1"/>
</dbReference>
<dbReference type="GO" id="GO:0019748">
    <property type="term" value="P:secondary metabolic process"/>
    <property type="evidence" value="ECO:0007669"/>
    <property type="project" value="TreeGrafter"/>
</dbReference>
<sequence length="1026" mass="115418">MGWRGKLQSSRVTQPLRLYPSIPIFYLTHLIKTIIKTPYSTLDDTSESSQHDIITISYYAYSLFTESPYLVVSSMLDSDQYREECSSYDSKYLTTTSPPWNSLSEEMQGLIRKELQYMFFEETALYLRSENEYAVGWYATSDLPIARYRQPAQVDIDREESFKFLNKEIAVYIDTATVGDMDLGYIGRYLYRAWLHLHKGRPPFQRGGFFAKPLRISRKSTGSLDELSSFHGDLTRTLSVHLDDLVHFEQGRDHSTIAPQPVNTPVQSLEDHGYLMRPLFGAIYMVLDNQSLRGSTKPPQVPERENEGWMALRSQFRANQVSDHTVLLVRTGDDSHLSSTVSFLPLFAAGLALNVHREDYQDEEEPKVVRVKIDDAIRFIWDLLTKEMNCNKEIIDLNQTMRQEQDMYCQAWVSKVIEHAQEVGIDTNGYTWQAIRRALARINSEAIDEDQVSPYWETMTWWKCHQYLQIFTMIFTSRYEIPIPEVDLLTYIFDLSSQESQQASSDKPLYVEARDPTQQLNKVQFQHMVKSIAAGLRNVFKIRDGDVVLGFCENSIFYPAVICGSIAAGGVFTGANPTYTYSELVNQLTVSGAKCIVTDGPRLEMAKKAAKAAGLPPDSFVLIDSKDSSSVQGASSFQSLLGHGTYSWERISDPKVLADKPAVLNFSSGTTGLPKACEITHRNLIANAEQNLHLDRVARKRKNDPTFAANDVHCAFLPFYHAMGLITFCILNVKRSCTTVVMPKFDLKSFLSTIQKFKVTYLIFAPPVVSMLVKSPLVSQYDLSSVKFLVCGAAPLQADVEKRLEALFSKTGARSRQGWGMSEATMSISIFGPDEFDPSHGSVGYLVANMQLQVIDENGKAVGYDEEGEALLAGPNVFKGYYKNPAATKETFTDDGWLKTGDIIKVDKTGLITIVDRKKELIKVKGFQVAPSELEGHLLEHEGVLDCAVIRVLRDGHEHPQAHIVRKKPDATAESILSFMDKRLSPIKRITGGIVFTDAIPKSPSGKILRRLIKDGFASKDPSPRL</sequence>
<dbReference type="SUPFAM" id="SSF56801">
    <property type="entry name" value="Acetyl-CoA synthetase-like"/>
    <property type="match status" value="1"/>
</dbReference>
<reference evidence="3 4" key="1">
    <citation type="submission" date="2020-05" db="EMBL/GenBank/DDBJ databases">
        <title>Identification and distribution of gene clusters putatively required for synthesis of sphingolipid metabolism inhibitors in phylogenetically diverse species of the filamentous fungus Fusarium.</title>
        <authorList>
            <person name="Kim H.-S."/>
            <person name="Busman M."/>
            <person name="Brown D.W."/>
            <person name="Divon H."/>
            <person name="Uhlig S."/>
            <person name="Proctor R.H."/>
        </authorList>
    </citation>
    <scope>NUCLEOTIDE SEQUENCE [LARGE SCALE GENOMIC DNA]</scope>
    <source>
        <strain evidence="3 4">NRRL 66235</strain>
    </source>
</reference>